<comment type="caution">
    <text evidence="2">The sequence shown here is derived from an EMBL/GenBank/DDBJ whole genome shotgun (WGS) entry which is preliminary data.</text>
</comment>
<evidence type="ECO:0000313" key="2">
    <source>
        <dbReference type="EMBL" id="KAK9112077.1"/>
    </source>
</evidence>
<organism evidence="2 3">
    <name type="scientific">Stephania cephalantha</name>
    <dbReference type="NCBI Taxonomy" id="152367"/>
    <lineage>
        <taxon>Eukaryota</taxon>
        <taxon>Viridiplantae</taxon>
        <taxon>Streptophyta</taxon>
        <taxon>Embryophyta</taxon>
        <taxon>Tracheophyta</taxon>
        <taxon>Spermatophyta</taxon>
        <taxon>Magnoliopsida</taxon>
        <taxon>Ranunculales</taxon>
        <taxon>Menispermaceae</taxon>
        <taxon>Menispermoideae</taxon>
        <taxon>Cissampelideae</taxon>
        <taxon>Stephania</taxon>
    </lineage>
</organism>
<proteinExistence type="predicted"/>
<keyword evidence="3" id="KW-1185">Reference proteome</keyword>
<reference evidence="2 3" key="1">
    <citation type="submission" date="2024-01" db="EMBL/GenBank/DDBJ databases">
        <title>Genome assemblies of Stephania.</title>
        <authorList>
            <person name="Yang L."/>
        </authorList>
    </citation>
    <scope>NUCLEOTIDE SEQUENCE [LARGE SCALE GENOMIC DNA]</scope>
    <source>
        <strain evidence="2">JXDWG</strain>
        <tissue evidence="2">Leaf</tissue>
    </source>
</reference>
<evidence type="ECO:0000313" key="3">
    <source>
        <dbReference type="Proteomes" id="UP001419268"/>
    </source>
</evidence>
<protein>
    <submittedName>
        <fullName evidence="2">Uncharacterized protein</fullName>
    </submittedName>
</protein>
<dbReference type="Proteomes" id="UP001419268">
    <property type="component" value="Unassembled WGS sequence"/>
</dbReference>
<dbReference type="EMBL" id="JBBNAG010000008">
    <property type="protein sequence ID" value="KAK9112077.1"/>
    <property type="molecule type" value="Genomic_DNA"/>
</dbReference>
<evidence type="ECO:0000256" key="1">
    <source>
        <dbReference type="SAM" id="MobiDB-lite"/>
    </source>
</evidence>
<feature type="region of interest" description="Disordered" evidence="1">
    <location>
        <begin position="27"/>
        <end position="83"/>
    </location>
</feature>
<gene>
    <name evidence="2" type="ORF">Scep_019596</name>
</gene>
<name>A0AAP0IBB3_9MAGN</name>
<accession>A0AAP0IBB3</accession>
<sequence length="83" mass="9318">MQRCDVVRGRGARRRWKATTMALDSAAAVRRGGETDEGWRCGISETGTPRRADGGESAREERGDGSERRRETAGVRGERRRRE</sequence>
<feature type="compositionally biased region" description="Basic and acidic residues" evidence="1">
    <location>
        <begin position="48"/>
        <end position="77"/>
    </location>
</feature>
<dbReference type="AlphaFoldDB" id="A0AAP0IBB3"/>